<dbReference type="Gene3D" id="1.10.8.430">
    <property type="entry name" value="Helical domain of apoptotic protease-activating factors"/>
    <property type="match status" value="1"/>
</dbReference>
<dbReference type="Pfam" id="PF00931">
    <property type="entry name" value="NB-ARC"/>
    <property type="match status" value="1"/>
</dbReference>
<dbReference type="FunFam" id="3.40.50.300:FF:001091">
    <property type="entry name" value="Probable disease resistance protein At1g61300"/>
    <property type="match status" value="1"/>
</dbReference>
<organism evidence="9 10">
    <name type="scientific">Trifolium subterraneum</name>
    <name type="common">Subterranean clover</name>
    <dbReference type="NCBI Taxonomy" id="3900"/>
    <lineage>
        <taxon>Eukaryota</taxon>
        <taxon>Viridiplantae</taxon>
        <taxon>Streptophyta</taxon>
        <taxon>Embryophyta</taxon>
        <taxon>Tracheophyta</taxon>
        <taxon>Spermatophyta</taxon>
        <taxon>Magnoliopsida</taxon>
        <taxon>eudicotyledons</taxon>
        <taxon>Gunneridae</taxon>
        <taxon>Pentapetalae</taxon>
        <taxon>rosids</taxon>
        <taxon>fabids</taxon>
        <taxon>Fabales</taxon>
        <taxon>Fabaceae</taxon>
        <taxon>Papilionoideae</taxon>
        <taxon>50 kb inversion clade</taxon>
        <taxon>NPAAA clade</taxon>
        <taxon>Hologalegina</taxon>
        <taxon>IRL clade</taxon>
        <taxon>Trifolieae</taxon>
        <taxon>Trifolium</taxon>
    </lineage>
</organism>
<accession>A0A2Z6PF43</accession>
<feature type="coiled-coil region" evidence="5">
    <location>
        <begin position="1752"/>
        <end position="1786"/>
    </location>
</feature>
<dbReference type="OrthoDB" id="1430868at2759"/>
<dbReference type="InterPro" id="IPR002182">
    <property type="entry name" value="NB-ARC"/>
</dbReference>
<evidence type="ECO:0000256" key="6">
    <source>
        <dbReference type="SAM" id="MobiDB-lite"/>
    </source>
</evidence>
<feature type="domain" description="NB-ARC" evidence="7">
    <location>
        <begin position="181"/>
        <end position="344"/>
    </location>
</feature>
<dbReference type="SUPFAM" id="SSF52540">
    <property type="entry name" value="P-loop containing nucleoside triphosphate hydrolases"/>
    <property type="match status" value="1"/>
</dbReference>
<keyword evidence="5" id="KW-0175">Coiled coil</keyword>
<protein>
    <submittedName>
        <fullName evidence="9">Uncharacterized protein</fullName>
    </submittedName>
</protein>
<sequence length="1803" mass="204908">MLAAAEKGTDWSKVHYSTRLTVISFSKINRMASFLTDLAKPYVEKLTNGAIAEASYICCFTCIAKDFEEEKIRLEVERKTVKQRVDVATRSGEDVQGNVLFWEEEAEKLIQEDTKTTKRCFFGFCSHCIWRYRKGKELANKKKQIKILMETGKELAIGLPARLPDVERYSSQHYIPFKSRESKYKELLDALTDENNYIIGLKGMGGTGKTTLAKAIGKELKQSKQFTHVIDTTVSCSPDIKKIQDDIAGPLGLKLDDCSESDRPKKIWSRLTKGEKILLIMDDVWGDIDFDEIGIPYIDNHKGSRILVTTRNMLVCNRLGCSKTIQLDLLSEKDTWIMFKSYAGLSDKSTKNLLDKGRKIANECKRLPIAIAAIASSLKGEQRQEEWDAALNSLQKHMPMHGVDAELVKIYKCLKFSYDNLKNEKAKRLFLMCSVFREDEEIPIEGLTRLGIGAGLFGEDYGSYEDARSQVLTSKNKLIDSCLLLEAGRSGVKMHDLVRDAAQWLANKEIQTIKLSDKNQRAMVEREKNIKYLLCEGKLKDVFSCKIDGSKLEILTLTVHNDEDCHDVKIEVPNSFFENNVGLQVFHLFCSHYPGLALSLPQSIQSLKNIRSLLFKGVINLGDISIVGNLQSLETLDLDDCIIDELPHGITKLEKFRLLNLDTCKIVRNDPFKVIERCSSLQELYFRDSFNEFCLEITFPKLQRFCIDENWDSVNGSSSKYVYFEHNDEVFLSETTLKYCMQTAEILRLRRIEKGWRNLIPEIVPVDQGMNDLVELNLSFISQLRCLINSTHTDSQVPNMFSKLVVLKLKKMENLEELCNGPLSFDSLKSLEKLSIKGCEHLHSLFKCNLNLCNLNRVSLKECPILISLFQVSTVRCLVLLEILEISDCRCLEYIVIDERKREESRGEIVDDDDSKSRDSMFPKLKVLKIEECPGLELILPFLSTHDDLPALESIILKRCDKLKYIFGQYVKLGSLKIMELDGLSNLIDIYPECYGTISSSIKGPSSISRDASKPQKQSDPIKCNIFSWTISTACTKTPLVSEDQPHQNLIPTESNSYCLNIWERAQCLSRQPHNLCNIKEIILCNISKIKSVFILSIAPIMLLETLTIKGCDELKHIIIDTGDHDSGSKNLGNVFPKLKSVYINYCVQLEYIFGHYTDCHQNQCEIHLHVSSLECLSLCNLPNFAAMSSKQYYITFPTLKKLALEKCSRVANVKSIGDFISHRLVARSVDSTIMKWIFMLMWKLEFVASENHDKKAIVTRDCYRKHITKLENGQQMNLGLQYIVLCDLLMMKCLFVGANNAFALKNLTRIEIVRCEKLEIVFSTSILRSLPQLLDLRIEECKELKHIVEDDDSENKKSSNTKTCFLKLNTLVVIKCNKLKYVFPISICKELPELAVLVIREADELEKIVAGEGDDQKVEIPELKFLALLNLPSLCQTQEIQFEAVKDRFVQNCKKLSLTTALTPKNIFISYVGYLGELDRDVRSLYCLFIKESKCHDTGNEHPSNSKTTKHFAAVIEVQVASEPELTSSQELMNEKSLDQQCMMDQQHSLEETDCRTSSQEDCDGQIAATSFSIATTESNDQVSLNDDVALRVSSVVEPQFPKEDEIVVSKSRPSSIASQCPSKPSEGDSSHIVEDSNSLLVTRELEQLVFKKHLDYENMSLLTDFFTKHPYVLLKDASLSNRYKGYAYNCLSELLKFLQRHSVSDVVGSSHSEFIELLQDVRKFSFDNKWLDGIEKHALFPGLQVSEAALQKLLDSKQMLTQHVEDLKHQLASTEAVLESIIQQEAQILETRAALTDPIGF</sequence>
<keyword evidence="3" id="KW-0611">Plant defense</keyword>
<dbReference type="PRINTS" id="PR00364">
    <property type="entry name" value="DISEASERSIST"/>
</dbReference>
<evidence type="ECO:0000313" key="9">
    <source>
        <dbReference type="EMBL" id="GAU48342.1"/>
    </source>
</evidence>
<gene>
    <name evidence="9" type="ORF">TSUD_267670</name>
</gene>
<dbReference type="GO" id="GO:0005524">
    <property type="term" value="F:ATP binding"/>
    <property type="evidence" value="ECO:0007669"/>
    <property type="project" value="UniProtKB-KW"/>
</dbReference>
<dbReference type="InterPro" id="IPR050905">
    <property type="entry name" value="Plant_NBS-LRR"/>
</dbReference>
<comment type="similarity">
    <text evidence="1">Belongs to the disease resistance NB-LRR family.</text>
</comment>
<dbReference type="CDD" id="cd01983">
    <property type="entry name" value="SIMIBI"/>
    <property type="match status" value="1"/>
</dbReference>
<feature type="domain" description="Disease resistance protein At4g27190-like leucine-rich repeats" evidence="8">
    <location>
        <begin position="1361"/>
        <end position="1458"/>
    </location>
</feature>
<feature type="compositionally biased region" description="Polar residues" evidence="6">
    <location>
        <begin position="1613"/>
        <end position="1624"/>
    </location>
</feature>
<keyword evidence="2" id="KW-0547">Nucleotide-binding</keyword>
<evidence type="ECO:0000256" key="4">
    <source>
        <dbReference type="ARBA" id="ARBA00022840"/>
    </source>
</evidence>
<evidence type="ECO:0000256" key="5">
    <source>
        <dbReference type="SAM" id="Coils"/>
    </source>
</evidence>
<dbReference type="GO" id="GO:0043531">
    <property type="term" value="F:ADP binding"/>
    <property type="evidence" value="ECO:0007669"/>
    <property type="project" value="InterPro"/>
</dbReference>
<dbReference type="Pfam" id="PF23247">
    <property type="entry name" value="LRR_RPS2"/>
    <property type="match status" value="3"/>
</dbReference>
<feature type="domain" description="Disease resistance protein At4g27190-like leucine-rich repeats" evidence="8">
    <location>
        <begin position="1270"/>
        <end position="1343"/>
    </location>
</feature>
<dbReference type="Proteomes" id="UP000242715">
    <property type="component" value="Unassembled WGS sequence"/>
</dbReference>
<keyword evidence="10" id="KW-1185">Reference proteome</keyword>
<evidence type="ECO:0000256" key="2">
    <source>
        <dbReference type="ARBA" id="ARBA00022741"/>
    </source>
</evidence>
<feature type="domain" description="Disease resistance protein At4g27190-like leucine-rich repeats" evidence="8">
    <location>
        <begin position="1104"/>
        <end position="1214"/>
    </location>
</feature>
<evidence type="ECO:0000259" key="7">
    <source>
        <dbReference type="Pfam" id="PF00931"/>
    </source>
</evidence>
<evidence type="ECO:0000313" key="10">
    <source>
        <dbReference type="Proteomes" id="UP000242715"/>
    </source>
</evidence>
<reference evidence="10" key="1">
    <citation type="journal article" date="2017" name="Front. Plant Sci.">
        <title>Climate Clever Clovers: New Paradigm to Reduce the Environmental Footprint of Ruminants by Breeding Low Methanogenic Forages Utilizing Haplotype Variation.</title>
        <authorList>
            <person name="Kaur P."/>
            <person name="Appels R."/>
            <person name="Bayer P.E."/>
            <person name="Keeble-Gagnere G."/>
            <person name="Wang J."/>
            <person name="Hirakawa H."/>
            <person name="Shirasawa K."/>
            <person name="Vercoe P."/>
            <person name="Stefanova K."/>
            <person name="Durmic Z."/>
            <person name="Nichols P."/>
            <person name="Revell C."/>
            <person name="Isobe S.N."/>
            <person name="Edwards D."/>
            <person name="Erskine W."/>
        </authorList>
    </citation>
    <scope>NUCLEOTIDE SEQUENCE [LARGE SCALE GENOMIC DNA]</scope>
    <source>
        <strain evidence="10">cv. Daliak</strain>
    </source>
</reference>
<name>A0A2Z6PF43_TRISU</name>
<dbReference type="SUPFAM" id="SSF52047">
    <property type="entry name" value="RNI-like"/>
    <property type="match status" value="1"/>
</dbReference>
<evidence type="ECO:0000256" key="3">
    <source>
        <dbReference type="ARBA" id="ARBA00022821"/>
    </source>
</evidence>
<dbReference type="Gene3D" id="3.40.50.300">
    <property type="entry name" value="P-loop containing nucleotide triphosphate hydrolases"/>
    <property type="match status" value="1"/>
</dbReference>
<dbReference type="InterPro" id="IPR027417">
    <property type="entry name" value="P-loop_NTPase"/>
</dbReference>
<dbReference type="PANTHER" id="PTHR33463:SF105">
    <property type="entry name" value="AND NB-ARC DOMAIN DISEASE RESISTANCE PROTEIN, PUTATIVE-RELATED"/>
    <property type="match status" value="1"/>
</dbReference>
<feature type="region of interest" description="Disordered" evidence="6">
    <location>
        <begin position="1613"/>
        <end position="1633"/>
    </location>
</feature>
<proteinExistence type="inferred from homology"/>
<dbReference type="InterPro" id="IPR057135">
    <property type="entry name" value="At4g27190-like_LRR"/>
</dbReference>
<dbReference type="InterPro" id="IPR032675">
    <property type="entry name" value="LRR_dom_sf"/>
</dbReference>
<dbReference type="EMBL" id="DF974409">
    <property type="protein sequence ID" value="GAU48342.1"/>
    <property type="molecule type" value="Genomic_DNA"/>
</dbReference>
<evidence type="ECO:0000256" key="1">
    <source>
        <dbReference type="ARBA" id="ARBA00008894"/>
    </source>
</evidence>
<dbReference type="InterPro" id="IPR042197">
    <property type="entry name" value="Apaf_helical"/>
</dbReference>
<dbReference type="Gene3D" id="3.80.10.10">
    <property type="entry name" value="Ribonuclease Inhibitor"/>
    <property type="match status" value="3"/>
</dbReference>
<dbReference type="GO" id="GO:0006952">
    <property type="term" value="P:defense response"/>
    <property type="evidence" value="ECO:0007669"/>
    <property type="project" value="UniProtKB-KW"/>
</dbReference>
<dbReference type="PANTHER" id="PTHR33463">
    <property type="entry name" value="NB-ARC DOMAIN-CONTAINING PROTEIN-RELATED"/>
    <property type="match status" value="1"/>
</dbReference>
<keyword evidence="4" id="KW-0067">ATP-binding</keyword>
<evidence type="ECO:0000259" key="8">
    <source>
        <dbReference type="Pfam" id="PF23247"/>
    </source>
</evidence>